<dbReference type="Gene3D" id="3.40.50.1820">
    <property type="entry name" value="alpha/beta hydrolase"/>
    <property type="match status" value="1"/>
</dbReference>
<dbReference type="InterPro" id="IPR006162">
    <property type="entry name" value="Ppantetheine_attach_site"/>
</dbReference>
<dbReference type="PROSITE" id="PS50075">
    <property type="entry name" value="CARRIER"/>
    <property type="match status" value="3"/>
</dbReference>
<dbReference type="GO" id="GO:0044550">
    <property type="term" value="P:secondary metabolite biosynthetic process"/>
    <property type="evidence" value="ECO:0007669"/>
    <property type="project" value="TreeGrafter"/>
</dbReference>
<dbReference type="FunFam" id="3.30.300.30:FF:000015">
    <property type="entry name" value="Nonribosomal peptide synthase SidD"/>
    <property type="match status" value="2"/>
</dbReference>
<dbReference type="InterPro" id="IPR036736">
    <property type="entry name" value="ACP-like_sf"/>
</dbReference>
<evidence type="ECO:0000256" key="1">
    <source>
        <dbReference type="ARBA" id="ARBA00022450"/>
    </source>
</evidence>
<feature type="domain" description="Carrier" evidence="6">
    <location>
        <begin position="3716"/>
        <end position="3792"/>
    </location>
</feature>
<dbReference type="GO" id="GO:0031177">
    <property type="term" value="F:phosphopantetheine binding"/>
    <property type="evidence" value="ECO:0007669"/>
    <property type="project" value="InterPro"/>
</dbReference>
<evidence type="ECO:0000256" key="2">
    <source>
        <dbReference type="ARBA" id="ARBA00022553"/>
    </source>
</evidence>
<dbReference type="Gene3D" id="1.10.1200.10">
    <property type="entry name" value="ACP-like"/>
    <property type="match status" value="3"/>
</dbReference>
<dbReference type="Gene3D" id="3.40.50.12780">
    <property type="entry name" value="N-terminal domain of ligase-like"/>
    <property type="match status" value="3"/>
</dbReference>
<sequence>MTTIMNFSKLQPFDLPQGRVALFVENEGASFSPGALTGTGAAYEVDDIVCTLRAHALRFANHVAIEHYTADLDSGALHPSVILSFGQIDTACDSFARAMQGQDLFDGTRHQVVPIISSKHPAAYVAMMATLKLGLAFAPLDPQTIPVARQVSILSQIALTTNKTNDNSTNTALGVRPLLTLMDRDSFKAYSATQPSQISLSLRILVLEDLLDDAIQASGQPRLEAEHHLNIAPIHPEAPAYVIFTSGSTGTSKGIVMSRLALSAGIQSLTRLLPRVEHRSNKMLQFSPIHFDVSLLELFYCFGPSSISSQETPCALVTAPYHLMLQDLTLFLRATGCTHACLTPTVAALVNPRDVGSLAFLACSGEAIPTALVERWVKAREQGHSQTELWGGYGPSETFFTSLRPLDASSIHRDTGFLQTAATSAKDLGPPLPTCMYAVIDPEIEQPVSVGELGELWVAGPQVMNRYLGQDELTSNAFRFDAISGSKWYRTGDLVRMIRVEDGAVEFHCRYANNSVASYVKHNGLRLELEEINSKVSLHPLVTAAHTLISTYKDEDDGKKSLVTFLSLDRSAVDLTVLQTSKHDSRTQHTSTSIIGLAQEVLGQIWSELVKTLPSYMVPQYLIPLSTMPLAQTGKADFRRLETMFSTLAPKALSRCAMPMQAQQKVAGQQQSKEQRDETRVLLNRAASALLQAGVLKWLCEDEGTDVDDRMAEVLSRSQEPLSSFGVDSLGRIRVGAILCQEFGSRARKARSQIISSDTSLKDLAETIQSISRSSVADDAAESASITPLSLSPEVLQHLQGQGIQPDDIEFVQTCSPIQLDIIASQLRDDLDPTGAFDHLVFELDVSCTDYTPDVLAYHEAFGRLVNRHSVLRTLFVPYDADDQYPLAQVTLQASAYLSLLERREDTSAAILYQPCARISTKKDKQGRAQTVELHLSHAVYDGFSLSILLRDLRRFVVAATGAVSSDVNDSWSQPHRYRAFTNFVEDQEAKGQAKRFFERIVSRCQRMTYPRYEPHLLPEYARKAARPDHVVDTSIQLSLAKLERNCAAMITREANSLPIGSSALLQACFASALSEVAHEDRAIYGTLCSGRRLDLEGIDDIVGPTLSTALVHLEAMDDYKGDLLKLAVRVSQLLFDGERHAPFLTQSQQLSAYSGDTERGQASGLSSVLFSLQSFPGDDQDVLFRQQNVGLHNLTGYALVVEASPSSGELGTSTLNLRCRYDAQRVTQQDATALMEAWKRLLSKLCTETATEFNELVSTDLNSETYRQSSDAGEYAGEHLPLPSQLMVHHRLEYQAEATPSKIALQFESSRFVTYLELHMMVEGFYEALQTYHLAKAEQSEGVNHPPPIFIDSRIGRQPEVIAAMLAFGKLGIPFAFVDFSRWPKQMLQSVAMQAKPLACLCSTRKHCEEVANAFPKLAPVFLDFRQLCERAEPFERRTENQDGRSDPDGAFYYAFTSGTTDLFTDDTSHLFAIKTQNRRVFVCLWSGACLCMADENRTLTRLDATATMLRANFAQLTPTVASMLHPPSVPFLTDLILGGEALTAPLARRWADQLRLFNCYGPTECTVIAAMHPVTMEPKPYITIGRAFGYNTIHIMDLDQDKPVSNGQVGELCIMGPQVGSYLHSVSAPKLGKGKRLYRTGDLAFLNGDGTICCLGRKDSELKVRGQRVDASAVVSAISSSSDSISFVCVDLFDVVHELDRDNSNVKLIAFMALSNSVNEGGPSNDASGSNACGVELLRLDSQALQIATAALETCRSRLKAASVPAWVLALTRIPKTSSGKIDTRSLRALARDCYRKGTLQNLAQLLRPSRRLAFVVDSSDDAVQQNVRRLWVKLLGLKRSFDQDASIAQLGGDSITMIKMVSELSSSGCKCTFADLAAHDTFDMLCTFLKGHKGHKPVLHSLYDLEQIATGYTQFSIIGDRTQLSQLFEAAKKQMGVEQANVQDILPATPMQTGLWVVGEQLMDLYFDCFRYTWSWNLQLQAHQITEVLKHVLDTHAILRTRMMYLHGRVFQVVLDAETALARACTLPSTGELSISFDTTKRALSLRIHHSLFDAWSWTLVEEQLKSCFSTLSKGLDIFEKRQGFLPFSSFTALNLDETLKSRSTEYWSSYLLTSSLSPYPGKGTGFQQPDGIKSFSSERIQWNTTSSTSFTKRHGVTLSDIVRSAVGLAIASKCDAEDVLLGVVTSGRAAPFAGIARVSGPCLATVPLRVPVSLAKTESLASLVKHVRQQHIESLPFEHLGLRKIINSSQHKDAREIFDVLLTFVNLEEGTADPDDVLVREREETSLAIPEQPYSLTLEVFLNGSTLSLTAKYDTAILLDRDVFWLLKHIVAAMELIIRLPTSKFAPRMLLQKDEVATISSFAPQTPLDTPFAALPPMLLNQASSLWCKTALVNEMHDYVTYGELFCKSFRGAEALVQRGVGPGQIVPLLLHKGLELYFAIFSVTLTGAAFSNLSLEAPRDLLEYSINELLQAKFAIIDDNAARWISDLVTEPIQLKELMFDKKAEHLDRNSRKRLLESDRVKTMVSRASPSSPCYIGLTSGTSGRPKAVQVSHSNIVAFLEGGRDAFLLKWTSRNLAYASQTFDAFFQDIFVTLLVHGATLVVASKDALMSDLEGLMDSMDVSDTHLTPTVSMLVTPENVPKLRSILITGEQVTPSVRKRWIESGATTQNAYGPSETSVGVTTHSFVPGTSPPFIAIGKSFGDTRLHIVDEELRMLPIGAIGEIVVTGTQVASYLRSGSKDAFVPSPFVSGKRLYRTGDLGRLHGDGSFECLGRRDFQVKLHGQRIETESVVSVILEAGKEDQLREATVHVLTIHEQQRLVAFVAFERDPAGNQTAPASEAGRVVGSATLLSLLPAMDVLRTKVATRLPSYMCPSLWVPVTSLPRNASNKLDRRALELIVDSNVVEALASAERQGRTQRLTATPIEELVRKVWAQLLCRPAAGIYVEATYSSYGIDSLGLIRLNALLREAGLHTSVSLLVAYPTIASFATVTSSSKSTTSYNAVGHQGHQAPSLEAPVMTAPSWSQYELDIAQAGIALEDVEDVSPASLQQRNLYAAVERDAEAYRSSFEYKVVFKQGVDVHMAMRTAWSRVLAIHPILRVLFVPCSDAKIGFLQVLRHKGQASQFVLEDKETSYGDEAEAYAVLLLQLPADQWYRPICVETQVTFTLRLSHLCYDGWSMAIIEKDLDAELSRFLQEPLNSDITAETSVLQPSYLDFTRHYLLPQRKQEAIQAWANYLRGARPCLYPAPLQTFKMGSALGEKVSSQTISSDLNLTDLATRLQASPAVLLQAALAIVLSQHDEANTDVLFGLVASGRMLEFPGIENIVGPCMVTVPLRSHVDPSRSLHDFLQHTTMQFSKLIGSHYVDIGTIIRASPFPTLARLFSVLLAFVDQEEEQFSGSNCLERVATESSDAKRARRLYDVQIPCIIEASIKNGRIGLVCIHDEDAIASADATVLLRHVLTCLEWMQQVAEDRKNVRIGRTCLADSEERASLETIAASTPHSSQELVLDAEGQLCPLGVAGQIFVSVPISNGHEPACSKESTVSKTTHAVSNPWQPGHHIHPTGQLGRRRADGRIEYLGLKIPRIVLNEQRIDGMRIEKVIDSCSGVAKSLVFAANSGASTVLVAAVAIAAQEQDCSSGCLIKDPDILKIVLDCQEACLARFPPPMLPSFFIPLHKLPTRTELLELMNTENLERVALRATSTLEHDTSRPINDTEEVICSELAKVLQLKAEHIGANVHFARLGADSLTLMRLSKNLRTRGLDVSVKTLMQFSDVSQLATAIDRQELWYSKRTHEENSGETMLNSSEPDSASRAGSVNGSMCWVPSSSSSIGALSSSLESSLEETGFDVPSSEFYIPVSLRTEDRWLFMVHDYSGFVQAYSTLAENEELIGTYNICSIMDPNIGARTSQYPDMRSLALAYLIGALRFMLKYGRGLDLTLGGWSFGGTVAFEMAYLWRTSSEQVLRLAGLPHGLPVRLRAVVMLDTFLWPPSLEPLAHSFNSEPRDERERLLAIQRDKAEKHCKHYWPAMAEDSFKICLVKAALQDGWEQRPRQIQEIETSPFNGWDQAISQEFFLNDKVSGQHATLFDADHAKETNAALAKLLSKASETCS</sequence>
<feature type="domain" description="Carrier" evidence="6">
    <location>
        <begin position="2925"/>
        <end position="3001"/>
    </location>
</feature>
<dbReference type="SUPFAM" id="SSF47336">
    <property type="entry name" value="ACP-like"/>
    <property type="match status" value="3"/>
</dbReference>
<dbReference type="PANTHER" id="PTHR45527:SF1">
    <property type="entry name" value="FATTY ACID SYNTHASE"/>
    <property type="match status" value="1"/>
</dbReference>
<dbReference type="PROSITE" id="PS00012">
    <property type="entry name" value="PHOSPHOPANTETHEINE"/>
    <property type="match status" value="2"/>
</dbReference>
<dbReference type="InterPro" id="IPR029058">
    <property type="entry name" value="AB_hydrolase_fold"/>
</dbReference>
<dbReference type="InterPro" id="IPR042099">
    <property type="entry name" value="ANL_N_sf"/>
</dbReference>
<dbReference type="InterPro" id="IPR045851">
    <property type="entry name" value="AMP-bd_C_sf"/>
</dbReference>
<dbReference type="GO" id="GO:0016874">
    <property type="term" value="F:ligase activity"/>
    <property type="evidence" value="ECO:0007669"/>
    <property type="project" value="UniProtKB-KW"/>
</dbReference>
<feature type="compositionally biased region" description="Polar residues" evidence="5">
    <location>
        <begin position="3805"/>
        <end position="3823"/>
    </location>
</feature>
<dbReference type="Gene3D" id="3.30.559.10">
    <property type="entry name" value="Chloramphenicol acetyltransferase-like domain"/>
    <property type="match status" value="4"/>
</dbReference>
<dbReference type="STRING" id="1305764.R9P345"/>
<organism evidence="7 8">
    <name type="scientific">Pseudozyma hubeiensis (strain SY62)</name>
    <name type="common">Yeast</name>
    <dbReference type="NCBI Taxonomy" id="1305764"/>
    <lineage>
        <taxon>Eukaryota</taxon>
        <taxon>Fungi</taxon>
        <taxon>Dikarya</taxon>
        <taxon>Basidiomycota</taxon>
        <taxon>Ustilaginomycotina</taxon>
        <taxon>Ustilaginomycetes</taxon>
        <taxon>Ustilaginales</taxon>
        <taxon>Ustilaginaceae</taxon>
        <taxon>Pseudozyma</taxon>
    </lineage>
</organism>
<keyword evidence="1" id="KW-0596">Phosphopantetheine</keyword>
<dbReference type="RefSeq" id="XP_012189269.1">
    <property type="nucleotide sequence ID" value="XM_012333879.1"/>
</dbReference>
<dbReference type="Proteomes" id="UP000014071">
    <property type="component" value="Unassembled WGS sequence"/>
</dbReference>
<evidence type="ECO:0000313" key="7">
    <source>
        <dbReference type="EMBL" id="GAC95682.1"/>
    </source>
</evidence>
<dbReference type="Gene3D" id="3.30.559.30">
    <property type="entry name" value="Nonribosomal peptide synthetase, condensation domain"/>
    <property type="match status" value="3"/>
</dbReference>
<keyword evidence="8" id="KW-1185">Reference proteome</keyword>
<dbReference type="SUPFAM" id="SSF52777">
    <property type="entry name" value="CoA-dependent acyltransferases"/>
    <property type="match status" value="6"/>
</dbReference>
<evidence type="ECO:0000259" key="6">
    <source>
        <dbReference type="PROSITE" id="PS50075"/>
    </source>
</evidence>
<dbReference type="OrthoDB" id="416786at2759"/>
<dbReference type="Pfam" id="PF00550">
    <property type="entry name" value="PP-binding"/>
    <property type="match status" value="3"/>
</dbReference>
<keyword evidence="4" id="KW-0511">Multifunctional enzyme</keyword>
<keyword evidence="2" id="KW-0597">Phosphoprotein</keyword>
<evidence type="ECO:0000256" key="3">
    <source>
        <dbReference type="ARBA" id="ARBA00022598"/>
    </source>
</evidence>
<accession>R9P345</accession>
<dbReference type="InterPro" id="IPR023213">
    <property type="entry name" value="CAT-like_dom_sf"/>
</dbReference>
<dbReference type="InterPro" id="IPR009081">
    <property type="entry name" value="PP-bd_ACP"/>
</dbReference>
<dbReference type="GO" id="GO:0043041">
    <property type="term" value="P:amino acid activation for nonribosomal peptide biosynthetic process"/>
    <property type="evidence" value="ECO:0007669"/>
    <property type="project" value="TreeGrafter"/>
</dbReference>
<dbReference type="EMBL" id="DF238796">
    <property type="protein sequence ID" value="GAC95682.1"/>
    <property type="molecule type" value="Genomic_DNA"/>
</dbReference>
<dbReference type="eggNOG" id="KOG1178">
    <property type="taxonomic scope" value="Eukaryota"/>
</dbReference>
<dbReference type="InterPro" id="IPR020806">
    <property type="entry name" value="PKS_PP-bd"/>
</dbReference>
<dbReference type="SMART" id="SM00823">
    <property type="entry name" value="PKS_PP"/>
    <property type="match status" value="2"/>
</dbReference>
<proteinExistence type="predicted"/>
<dbReference type="PROSITE" id="PS00455">
    <property type="entry name" value="AMP_BINDING"/>
    <property type="match status" value="2"/>
</dbReference>
<dbReference type="Gene3D" id="3.30.300.30">
    <property type="match status" value="4"/>
</dbReference>
<dbReference type="InterPro" id="IPR001031">
    <property type="entry name" value="Thioesterase"/>
</dbReference>
<dbReference type="Gene3D" id="2.30.38.10">
    <property type="entry name" value="Luciferase, Domain 3"/>
    <property type="match status" value="1"/>
</dbReference>
<dbReference type="Gene3D" id="3.40.50.980">
    <property type="match status" value="1"/>
</dbReference>
<dbReference type="Pfam" id="PF00668">
    <property type="entry name" value="Condensation"/>
    <property type="match status" value="3"/>
</dbReference>
<dbReference type="SUPFAM" id="SSF53474">
    <property type="entry name" value="alpha/beta-Hydrolases"/>
    <property type="match status" value="1"/>
</dbReference>
<reference evidence="8" key="1">
    <citation type="journal article" date="2013" name="Genome Announc.">
        <title>Draft genome sequence of the basidiomycetous yeast-like fungus Pseudozyma hubeiensis SY62, which produces an abundant amount of the biosurfactant mannosylerythritol lipids.</title>
        <authorList>
            <person name="Konishi M."/>
            <person name="Hatada Y."/>
            <person name="Horiuchi J."/>
        </authorList>
    </citation>
    <scope>NUCLEOTIDE SEQUENCE [LARGE SCALE GENOMIC DNA]</scope>
    <source>
        <strain evidence="8">SY62</strain>
    </source>
</reference>
<dbReference type="HOGENOM" id="CLU_224649_0_0_1"/>
<evidence type="ECO:0000256" key="5">
    <source>
        <dbReference type="SAM" id="MobiDB-lite"/>
    </source>
</evidence>
<name>R9P345_PSEHS</name>
<evidence type="ECO:0000313" key="8">
    <source>
        <dbReference type="Proteomes" id="UP000014071"/>
    </source>
</evidence>
<feature type="domain" description="Carrier" evidence="6">
    <location>
        <begin position="1821"/>
        <end position="1896"/>
    </location>
</feature>
<evidence type="ECO:0000256" key="4">
    <source>
        <dbReference type="ARBA" id="ARBA00023268"/>
    </source>
</evidence>
<dbReference type="InterPro" id="IPR020845">
    <property type="entry name" value="AMP-binding_CS"/>
</dbReference>
<dbReference type="Pfam" id="PF00975">
    <property type="entry name" value="Thioesterase"/>
    <property type="match status" value="1"/>
</dbReference>
<dbReference type="GeneID" id="24108548"/>
<dbReference type="GO" id="GO:0005737">
    <property type="term" value="C:cytoplasm"/>
    <property type="evidence" value="ECO:0007669"/>
    <property type="project" value="TreeGrafter"/>
</dbReference>
<dbReference type="InterPro" id="IPR001242">
    <property type="entry name" value="Condensation_dom"/>
</dbReference>
<protein>
    <submittedName>
        <fullName evidence="7">Nonribosomal peptide synthase</fullName>
    </submittedName>
</protein>
<keyword evidence="3" id="KW-0436">Ligase</keyword>
<dbReference type="SUPFAM" id="SSF56801">
    <property type="entry name" value="Acetyl-CoA synthetase-like"/>
    <property type="match status" value="4"/>
</dbReference>
<dbReference type="Pfam" id="PF00501">
    <property type="entry name" value="AMP-binding"/>
    <property type="match status" value="3"/>
</dbReference>
<feature type="region of interest" description="Disordered" evidence="5">
    <location>
        <begin position="3799"/>
        <end position="3823"/>
    </location>
</feature>
<gene>
    <name evidence="7" type="ORF">PHSY_003258</name>
</gene>
<dbReference type="InterPro" id="IPR000873">
    <property type="entry name" value="AMP-dep_synth/lig_dom"/>
</dbReference>
<dbReference type="PANTHER" id="PTHR45527">
    <property type="entry name" value="NONRIBOSOMAL PEPTIDE SYNTHETASE"/>
    <property type="match status" value="1"/>
</dbReference>